<gene>
    <name evidence="2" type="ORF">ALEPTO_LOCUS13323</name>
</gene>
<name>A0A9N9NQC7_9GLOM</name>
<evidence type="ECO:0000256" key="1">
    <source>
        <dbReference type="SAM" id="MobiDB-lite"/>
    </source>
</evidence>
<protein>
    <submittedName>
        <fullName evidence="2">7171_t:CDS:1</fullName>
    </submittedName>
</protein>
<feature type="non-terminal residue" evidence="2">
    <location>
        <position position="130"/>
    </location>
</feature>
<keyword evidence="3" id="KW-1185">Reference proteome</keyword>
<evidence type="ECO:0000313" key="3">
    <source>
        <dbReference type="Proteomes" id="UP000789508"/>
    </source>
</evidence>
<dbReference type="Proteomes" id="UP000789508">
    <property type="component" value="Unassembled WGS sequence"/>
</dbReference>
<accession>A0A9N9NQC7</accession>
<dbReference type="EMBL" id="CAJVPS010041064">
    <property type="protein sequence ID" value="CAG8751621.1"/>
    <property type="molecule type" value="Genomic_DNA"/>
</dbReference>
<evidence type="ECO:0000313" key="2">
    <source>
        <dbReference type="EMBL" id="CAG8751621.1"/>
    </source>
</evidence>
<organism evidence="2 3">
    <name type="scientific">Ambispora leptoticha</name>
    <dbReference type="NCBI Taxonomy" id="144679"/>
    <lineage>
        <taxon>Eukaryota</taxon>
        <taxon>Fungi</taxon>
        <taxon>Fungi incertae sedis</taxon>
        <taxon>Mucoromycota</taxon>
        <taxon>Glomeromycotina</taxon>
        <taxon>Glomeromycetes</taxon>
        <taxon>Archaeosporales</taxon>
        <taxon>Ambisporaceae</taxon>
        <taxon>Ambispora</taxon>
    </lineage>
</organism>
<sequence>MGSTCCKDGAYEEYEGPPIPPKAIPPKATNPTIHSSNYVSNHKLINLTPRNRETCVIHSTNGFNTPQLALAERKKTQLVVGIDFGTTESGFAFCPRPLNNGQINIDNIETNTEWPGWWGKFKTNTALEYD</sequence>
<feature type="region of interest" description="Disordered" evidence="1">
    <location>
        <begin position="16"/>
        <end position="35"/>
    </location>
</feature>
<proteinExistence type="predicted"/>
<dbReference type="OrthoDB" id="2963168at2759"/>
<reference evidence="2" key="1">
    <citation type="submission" date="2021-06" db="EMBL/GenBank/DDBJ databases">
        <authorList>
            <person name="Kallberg Y."/>
            <person name="Tangrot J."/>
            <person name="Rosling A."/>
        </authorList>
    </citation>
    <scope>NUCLEOTIDE SEQUENCE</scope>
    <source>
        <strain evidence="2">FL130A</strain>
    </source>
</reference>
<dbReference type="AlphaFoldDB" id="A0A9N9NQC7"/>
<comment type="caution">
    <text evidence="2">The sequence shown here is derived from an EMBL/GenBank/DDBJ whole genome shotgun (WGS) entry which is preliminary data.</text>
</comment>